<evidence type="ECO:0000313" key="2">
    <source>
        <dbReference type="Proteomes" id="UP000261560"/>
    </source>
</evidence>
<sequence length="139" mass="15757">MLFCISLSENERVVPKKEMLWCVPKSHKKFLSQFYVLCHGLFVTGLNSYMNDGYIKAYFKQWGNVISCKVTIEKLHSCQLLSFSICLTATVKFSAEYEADLANWSGPHIIGGLEVEIRQFVCPKVSGKPMRQKILTPSG</sequence>
<proteinExistence type="predicted"/>
<name>A0A3B3BQF1_ORYME</name>
<dbReference type="InterPro" id="IPR035979">
    <property type="entry name" value="RBD_domain_sf"/>
</dbReference>
<dbReference type="AlphaFoldDB" id="A0A3B3BQF1"/>
<accession>A0A3B3BQF1</accession>
<dbReference type="Proteomes" id="UP000261560">
    <property type="component" value="Unplaced"/>
</dbReference>
<dbReference type="InterPro" id="IPR012677">
    <property type="entry name" value="Nucleotide-bd_a/b_plait_sf"/>
</dbReference>
<reference evidence="1" key="1">
    <citation type="submission" date="2025-08" db="UniProtKB">
        <authorList>
            <consortium name="Ensembl"/>
        </authorList>
    </citation>
    <scope>IDENTIFICATION</scope>
</reference>
<reference evidence="1" key="2">
    <citation type="submission" date="2025-09" db="UniProtKB">
        <authorList>
            <consortium name="Ensembl"/>
        </authorList>
    </citation>
    <scope>IDENTIFICATION</scope>
</reference>
<keyword evidence="2" id="KW-1185">Reference proteome</keyword>
<dbReference type="OMA" id="RPYICIP"/>
<dbReference type="GeneTree" id="ENSGT00940000170019"/>
<dbReference type="SUPFAM" id="SSF54928">
    <property type="entry name" value="RNA-binding domain, RBD"/>
    <property type="match status" value="1"/>
</dbReference>
<organism evidence="1 2">
    <name type="scientific">Oryzias melastigma</name>
    <name type="common">Marine medaka</name>
    <dbReference type="NCBI Taxonomy" id="30732"/>
    <lineage>
        <taxon>Eukaryota</taxon>
        <taxon>Metazoa</taxon>
        <taxon>Chordata</taxon>
        <taxon>Craniata</taxon>
        <taxon>Vertebrata</taxon>
        <taxon>Euteleostomi</taxon>
        <taxon>Actinopterygii</taxon>
        <taxon>Neopterygii</taxon>
        <taxon>Teleostei</taxon>
        <taxon>Neoteleostei</taxon>
        <taxon>Acanthomorphata</taxon>
        <taxon>Ovalentaria</taxon>
        <taxon>Atherinomorphae</taxon>
        <taxon>Beloniformes</taxon>
        <taxon>Adrianichthyidae</taxon>
        <taxon>Oryziinae</taxon>
        <taxon>Oryzias</taxon>
    </lineage>
</organism>
<dbReference type="Gene3D" id="3.30.70.330">
    <property type="match status" value="1"/>
</dbReference>
<dbReference type="Ensembl" id="ENSOMET00000003671.1">
    <property type="protein sequence ID" value="ENSOMEP00000007700.1"/>
    <property type="gene ID" value="ENSOMEG00000008826.1"/>
</dbReference>
<protein>
    <submittedName>
        <fullName evidence="1">Heterogeneous nuclear ribonucleoprotein 87F-like</fullName>
    </submittedName>
</protein>
<evidence type="ECO:0000313" key="1">
    <source>
        <dbReference type="Ensembl" id="ENSOMEP00000007700.1"/>
    </source>
</evidence>
<dbReference type="GO" id="GO:0003676">
    <property type="term" value="F:nucleic acid binding"/>
    <property type="evidence" value="ECO:0007669"/>
    <property type="project" value="InterPro"/>
</dbReference>